<name>A0A9P8UFS4_9PEZI</name>
<dbReference type="Proteomes" id="UP000758603">
    <property type="component" value="Unassembled WGS sequence"/>
</dbReference>
<accession>A0A9P8UFS4</accession>
<protein>
    <submittedName>
        <fullName evidence="1">Uncharacterized protein</fullName>
    </submittedName>
</protein>
<dbReference type="RefSeq" id="XP_045955720.1">
    <property type="nucleotide sequence ID" value="XM_046096230.1"/>
</dbReference>
<comment type="caution">
    <text evidence="1">The sequence shown here is derived from an EMBL/GenBank/DDBJ whole genome shotgun (WGS) entry which is preliminary data.</text>
</comment>
<dbReference type="GeneID" id="70125123"/>
<reference evidence="1" key="1">
    <citation type="journal article" date="2021" name="Nat. Commun.">
        <title>Genetic determinants of endophytism in the Arabidopsis root mycobiome.</title>
        <authorList>
            <person name="Mesny F."/>
            <person name="Miyauchi S."/>
            <person name="Thiergart T."/>
            <person name="Pickel B."/>
            <person name="Atanasova L."/>
            <person name="Karlsson M."/>
            <person name="Huettel B."/>
            <person name="Barry K.W."/>
            <person name="Haridas S."/>
            <person name="Chen C."/>
            <person name="Bauer D."/>
            <person name="Andreopoulos W."/>
            <person name="Pangilinan J."/>
            <person name="LaButti K."/>
            <person name="Riley R."/>
            <person name="Lipzen A."/>
            <person name="Clum A."/>
            <person name="Drula E."/>
            <person name="Henrissat B."/>
            <person name="Kohler A."/>
            <person name="Grigoriev I.V."/>
            <person name="Martin F.M."/>
            <person name="Hacquard S."/>
        </authorList>
    </citation>
    <scope>NUCLEOTIDE SEQUENCE</scope>
    <source>
        <strain evidence="1">MPI-SDFR-AT-0073</strain>
    </source>
</reference>
<gene>
    <name evidence="1" type="ORF">BKA67DRAFT_329214</name>
</gene>
<proteinExistence type="predicted"/>
<evidence type="ECO:0000313" key="1">
    <source>
        <dbReference type="EMBL" id="KAH6651442.1"/>
    </source>
</evidence>
<dbReference type="AlphaFoldDB" id="A0A9P8UFS4"/>
<organism evidence="1 2">
    <name type="scientific">Truncatella angustata</name>
    <dbReference type="NCBI Taxonomy" id="152316"/>
    <lineage>
        <taxon>Eukaryota</taxon>
        <taxon>Fungi</taxon>
        <taxon>Dikarya</taxon>
        <taxon>Ascomycota</taxon>
        <taxon>Pezizomycotina</taxon>
        <taxon>Sordariomycetes</taxon>
        <taxon>Xylariomycetidae</taxon>
        <taxon>Amphisphaeriales</taxon>
        <taxon>Sporocadaceae</taxon>
        <taxon>Truncatella</taxon>
    </lineage>
</organism>
<dbReference type="EMBL" id="JAGPXC010000006">
    <property type="protein sequence ID" value="KAH6651442.1"/>
    <property type="molecule type" value="Genomic_DNA"/>
</dbReference>
<sequence length="204" mass="22847">MRLALSAAAIVAAAQKDNTASWRLANAAGCQGAKAYSSTITNSTGPLCNSQRFTATFVPAIRFSHLEYSNEGKALARKTSTKTSFRICTPTLTRRKTFPTSIIIDLKCAIDLTCIRTFSLQDNFAHIDISNGRRKGQISWRQECRWKDFFRRWPQEAAESLCSCRSSGKLIMTIVSRHIRHEATTRLWFATPSCSTPLRYPTST</sequence>
<keyword evidence="2" id="KW-1185">Reference proteome</keyword>
<evidence type="ECO:0000313" key="2">
    <source>
        <dbReference type="Proteomes" id="UP000758603"/>
    </source>
</evidence>